<reference evidence="2" key="1">
    <citation type="journal article" date="2019" name="Int. J. Syst. Evol. Microbiol.">
        <title>The Global Catalogue of Microorganisms (GCM) 10K type strain sequencing project: providing services to taxonomists for standard genome sequencing and annotation.</title>
        <authorList>
            <consortium name="The Broad Institute Genomics Platform"/>
            <consortium name="The Broad Institute Genome Sequencing Center for Infectious Disease"/>
            <person name="Wu L."/>
            <person name="Ma J."/>
        </authorList>
    </citation>
    <scope>NUCLEOTIDE SEQUENCE [LARGE SCALE GENOMIC DNA]</scope>
    <source>
        <strain evidence="2">CGMCC 1.18578</strain>
    </source>
</reference>
<accession>A0ABW0R0Q2</accession>
<protein>
    <submittedName>
        <fullName evidence="1">DNA-binding response regulator</fullName>
    </submittedName>
</protein>
<dbReference type="Proteomes" id="UP001596108">
    <property type="component" value="Unassembled WGS sequence"/>
</dbReference>
<name>A0ABW0R0Q2_9BACL</name>
<evidence type="ECO:0000313" key="2">
    <source>
        <dbReference type="Proteomes" id="UP001596108"/>
    </source>
</evidence>
<gene>
    <name evidence="1" type="ORF">ACFPQ4_12940</name>
</gene>
<keyword evidence="1" id="KW-0238">DNA-binding</keyword>
<dbReference type="EMBL" id="JBHSNC010000041">
    <property type="protein sequence ID" value="MFC5530336.1"/>
    <property type="molecule type" value="Genomic_DNA"/>
</dbReference>
<comment type="caution">
    <text evidence="1">The sequence shown here is derived from an EMBL/GenBank/DDBJ whole genome shotgun (WGS) entry which is preliminary data.</text>
</comment>
<proteinExistence type="predicted"/>
<organism evidence="1 2">
    <name type="scientific">Cohnella yongneupensis</name>
    <dbReference type="NCBI Taxonomy" id="425006"/>
    <lineage>
        <taxon>Bacteria</taxon>
        <taxon>Bacillati</taxon>
        <taxon>Bacillota</taxon>
        <taxon>Bacilli</taxon>
        <taxon>Bacillales</taxon>
        <taxon>Paenibacillaceae</taxon>
        <taxon>Cohnella</taxon>
    </lineage>
</organism>
<keyword evidence="2" id="KW-1185">Reference proteome</keyword>
<dbReference type="GO" id="GO:0003677">
    <property type="term" value="F:DNA binding"/>
    <property type="evidence" value="ECO:0007669"/>
    <property type="project" value="UniProtKB-KW"/>
</dbReference>
<evidence type="ECO:0000313" key="1">
    <source>
        <dbReference type="EMBL" id="MFC5530336.1"/>
    </source>
</evidence>
<dbReference type="RefSeq" id="WP_378112281.1">
    <property type="nucleotide sequence ID" value="NZ_JBHSNC010000041.1"/>
</dbReference>
<sequence>MFETRYEEWLEKQKGGLTGEALRRLVEGHAHNERLFLEEVWFPAIGSFDDLHAEYEVRSYMNGNFYLDFAYLRPPYCVNWEVDDFSSHAKNVTRRTHNYNCDRQNQLVLDGWTVFRLNLDAIRERPKQVQQFVLQVMGKLYGTQAGGEQIALTLKQREILRLGHRLQRAFTPKEVCEQLGIRDRHARDLLHDMLAVGLLEAAGGHVRVRSYRLTSKAAYLYLP</sequence>